<dbReference type="EMBL" id="LWLN01000001">
    <property type="protein sequence ID" value="OLZ41296.1"/>
    <property type="molecule type" value="Genomic_DNA"/>
</dbReference>
<name>A0A1S8AXL3_9EURY</name>
<evidence type="ECO:0000313" key="2">
    <source>
        <dbReference type="Proteomes" id="UP000189370"/>
    </source>
</evidence>
<dbReference type="InterPro" id="IPR018641">
    <property type="entry name" value="Trfase_1_rSAM/seldom-assoc"/>
</dbReference>
<proteinExistence type="predicted"/>
<sequence>MIVVVPVDPPRDGLVLPTLSAQSPLTDPEAATLYEAAVADVCRAVAASGGDLLVNYRDAETLPDGRAHGDPEADVRALVRDGLGEDADVRFERQVGSTRSARVGNTVSHLLEQEGAQSVGVLEPAAPLVARTEIDGAAMSLRRDDVVLGPSTGGCVYFAGFSDPIDFADAYAAPELSTLARRGADAGLGVGFAPMLPTIRTPAGLCETIAGLEARRAAGRAGGEATAAFVGELGLRVGADGGLERE</sequence>
<evidence type="ECO:0008006" key="3">
    <source>
        <dbReference type="Google" id="ProtNLM"/>
    </source>
</evidence>
<accession>A0A1S8AXL3</accession>
<dbReference type="PANTHER" id="PTHR36529:SF1">
    <property type="entry name" value="GLYCOSYLTRANSFERASE"/>
    <property type="match status" value="1"/>
</dbReference>
<gene>
    <name evidence="1" type="ORF">A6E15_09975</name>
</gene>
<dbReference type="OrthoDB" id="168607at2157"/>
<comment type="caution">
    <text evidence="1">The sequence shown here is derived from an EMBL/GenBank/DDBJ whole genome shotgun (WGS) entry which is preliminary data.</text>
</comment>
<organism evidence="1 2">
    <name type="scientific">Natrinema saccharevitans</name>
    <dbReference type="NCBI Taxonomy" id="301967"/>
    <lineage>
        <taxon>Archaea</taxon>
        <taxon>Methanobacteriati</taxon>
        <taxon>Methanobacteriota</taxon>
        <taxon>Stenosarchaea group</taxon>
        <taxon>Halobacteria</taxon>
        <taxon>Halobacteriales</taxon>
        <taxon>Natrialbaceae</taxon>
        <taxon>Natrinema</taxon>
    </lineage>
</organism>
<reference evidence="2" key="1">
    <citation type="submission" date="2016-04" db="EMBL/GenBank/DDBJ databases">
        <authorList>
            <person name="Chen S.-C."/>
            <person name="Lai M.-C."/>
        </authorList>
    </citation>
    <scope>NUCLEOTIDE SEQUENCE [LARGE SCALE GENOMIC DNA]</scope>
    <source>
        <strain evidence="2">AB14</strain>
    </source>
</reference>
<dbReference type="InterPro" id="IPR029044">
    <property type="entry name" value="Nucleotide-diphossugar_trans"/>
</dbReference>
<dbReference type="AlphaFoldDB" id="A0A1S8AXL3"/>
<dbReference type="Proteomes" id="UP000189370">
    <property type="component" value="Unassembled WGS sequence"/>
</dbReference>
<protein>
    <recommendedName>
        <fullName evidence="3">DUF2064 domain-containing protein</fullName>
    </recommendedName>
</protein>
<keyword evidence="2" id="KW-1185">Reference proteome</keyword>
<evidence type="ECO:0000313" key="1">
    <source>
        <dbReference type="EMBL" id="OLZ41296.1"/>
    </source>
</evidence>
<dbReference type="PANTHER" id="PTHR36529">
    <property type="entry name" value="SLL1095 PROTEIN"/>
    <property type="match status" value="1"/>
</dbReference>
<dbReference type="RefSeq" id="WP_076145969.1">
    <property type="nucleotide sequence ID" value="NZ_LWLN01000001.1"/>
</dbReference>
<dbReference type="Gene3D" id="3.90.550.10">
    <property type="entry name" value="Spore Coat Polysaccharide Biosynthesis Protein SpsA, Chain A"/>
    <property type="match status" value="1"/>
</dbReference>